<feature type="signal peptide" evidence="3">
    <location>
        <begin position="1"/>
        <end position="23"/>
    </location>
</feature>
<dbReference type="GO" id="GO:0016787">
    <property type="term" value="F:hydrolase activity"/>
    <property type="evidence" value="ECO:0007669"/>
    <property type="project" value="UniProtKB-KW"/>
</dbReference>
<evidence type="ECO:0000256" key="1">
    <source>
        <dbReference type="ARBA" id="ARBA00010646"/>
    </source>
</evidence>
<keyword evidence="4" id="KW-0378">Hydrolase</keyword>
<accession>A0ABQ5KH84</accession>
<protein>
    <submittedName>
        <fullName evidence="4">Glycoside hydrolase, family 25 like protein</fullName>
    </submittedName>
</protein>
<name>A0ABQ5KH84_9EUKA</name>
<dbReference type="InterPro" id="IPR017853">
    <property type="entry name" value="GH"/>
</dbReference>
<dbReference type="EMBL" id="BQXS01009764">
    <property type="protein sequence ID" value="GKT31880.1"/>
    <property type="molecule type" value="Genomic_DNA"/>
</dbReference>
<organism evidence="4 5">
    <name type="scientific">Aduncisulcus paluster</name>
    <dbReference type="NCBI Taxonomy" id="2918883"/>
    <lineage>
        <taxon>Eukaryota</taxon>
        <taxon>Metamonada</taxon>
        <taxon>Carpediemonas-like organisms</taxon>
        <taxon>Aduncisulcus</taxon>
    </lineage>
</organism>
<dbReference type="SUPFAM" id="SSF51445">
    <property type="entry name" value="(Trans)glycosidases"/>
    <property type="match status" value="1"/>
</dbReference>
<dbReference type="Proteomes" id="UP001057375">
    <property type="component" value="Unassembled WGS sequence"/>
</dbReference>
<keyword evidence="2 3" id="KW-0732">Signal</keyword>
<sequence length="222" mass="25488">MYPIYRILLPLVLFLICVIQSFAATGADIGFFEGQVDVDHFNCLKTNGLEFIILQALRSIGEFHEDVLVNFPNAKQVFTDVDLYIFPCPVQGMDPVTNAVQILLDNGYNDGNMIWIDVEQTGSCYYDDVSKNVDYFHEVMDYLSEVWTGCGLETCAGIYTSSSQWTPITGCSTEFSDYQLWWPRYTTISNPWSPFCGWENYNIWQYAGDYQLCGLDLDMNRY</sequence>
<comment type="caution">
    <text evidence="4">The sequence shown here is derived from an EMBL/GenBank/DDBJ whole genome shotgun (WGS) entry which is preliminary data.</text>
</comment>
<dbReference type="PANTHER" id="PTHR23208:SF36">
    <property type="entry name" value="LYSOZYME-RELATED"/>
    <property type="match status" value="1"/>
</dbReference>
<keyword evidence="5" id="KW-1185">Reference proteome</keyword>
<feature type="chain" id="PRO_5046102226" evidence="3">
    <location>
        <begin position="24"/>
        <end position="222"/>
    </location>
</feature>
<dbReference type="InterPro" id="IPR002053">
    <property type="entry name" value="Glyco_hydro_25"/>
</dbReference>
<evidence type="ECO:0000313" key="4">
    <source>
        <dbReference type="EMBL" id="GKT31880.1"/>
    </source>
</evidence>
<dbReference type="PANTHER" id="PTHR23208">
    <property type="entry name" value="LYSOZYME PROTEIN"/>
    <property type="match status" value="1"/>
</dbReference>
<comment type="similarity">
    <text evidence="1">Belongs to the glycosyl hydrolase 25 family.</text>
</comment>
<evidence type="ECO:0000256" key="3">
    <source>
        <dbReference type="SAM" id="SignalP"/>
    </source>
</evidence>
<dbReference type="Pfam" id="PF01183">
    <property type="entry name" value="Glyco_hydro_25"/>
    <property type="match status" value="1"/>
</dbReference>
<dbReference type="InterPro" id="IPR051595">
    <property type="entry name" value="GH25_Enzymes"/>
</dbReference>
<proteinExistence type="inferred from homology"/>
<dbReference type="PROSITE" id="PS51904">
    <property type="entry name" value="GLYCOSYL_HYDROL_F25_2"/>
    <property type="match status" value="1"/>
</dbReference>
<gene>
    <name evidence="4" type="ORF">ADUPG1_006206</name>
</gene>
<evidence type="ECO:0000256" key="2">
    <source>
        <dbReference type="ARBA" id="ARBA00022729"/>
    </source>
</evidence>
<evidence type="ECO:0000313" key="5">
    <source>
        <dbReference type="Proteomes" id="UP001057375"/>
    </source>
</evidence>
<dbReference type="Gene3D" id="3.20.20.80">
    <property type="entry name" value="Glycosidases"/>
    <property type="match status" value="1"/>
</dbReference>
<reference evidence="4" key="1">
    <citation type="submission" date="2022-03" db="EMBL/GenBank/DDBJ databases">
        <title>Draft genome sequence of Aduncisulcus paluster, a free-living microaerophilic Fornicata.</title>
        <authorList>
            <person name="Yuyama I."/>
            <person name="Kume K."/>
            <person name="Tamura T."/>
            <person name="Inagaki Y."/>
            <person name="Hashimoto T."/>
        </authorList>
    </citation>
    <scope>NUCLEOTIDE SEQUENCE</scope>
    <source>
        <strain evidence="4">NY0171</strain>
    </source>
</reference>